<dbReference type="VEuPathDB" id="VectorBase:RPRC000962"/>
<evidence type="ECO:0000259" key="1">
    <source>
        <dbReference type="Pfam" id="PF15711"/>
    </source>
</evidence>
<dbReference type="Pfam" id="PF15711">
    <property type="entry name" value="ILEI"/>
    <property type="match status" value="1"/>
</dbReference>
<feature type="domain" description="ILEI/PANDER" evidence="1">
    <location>
        <begin position="100"/>
        <end position="189"/>
    </location>
</feature>
<organism evidence="2 3">
    <name type="scientific">Rhodnius prolixus</name>
    <name type="common">Triatomid bug</name>
    <dbReference type="NCBI Taxonomy" id="13249"/>
    <lineage>
        <taxon>Eukaryota</taxon>
        <taxon>Metazoa</taxon>
        <taxon>Ecdysozoa</taxon>
        <taxon>Arthropoda</taxon>
        <taxon>Hexapoda</taxon>
        <taxon>Insecta</taxon>
        <taxon>Pterygota</taxon>
        <taxon>Neoptera</taxon>
        <taxon>Paraneoptera</taxon>
        <taxon>Hemiptera</taxon>
        <taxon>Heteroptera</taxon>
        <taxon>Panheteroptera</taxon>
        <taxon>Cimicomorpha</taxon>
        <taxon>Reduviidae</taxon>
        <taxon>Triatominae</taxon>
        <taxon>Rhodnius</taxon>
    </lineage>
</organism>
<dbReference type="InterPro" id="IPR052463">
    <property type="entry name" value="O-linked_mannose_GnT"/>
</dbReference>
<dbReference type="HOGENOM" id="CLU_1236399_0_0_1"/>
<keyword evidence="3" id="KW-1185">Reference proteome</keyword>
<dbReference type="GO" id="GO:0047223">
    <property type="term" value="F:beta-1,3-galactosyl-O-glycosyl-glycoprotein beta-1,3-N-acetylglucosaminyltransferase activity"/>
    <property type="evidence" value="ECO:0007669"/>
    <property type="project" value="TreeGrafter"/>
</dbReference>
<protein>
    <submittedName>
        <fullName evidence="2">ILEI domain-containing protein</fullName>
    </submittedName>
</protein>
<evidence type="ECO:0000313" key="2">
    <source>
        <dbReference type="EnsemblMetazoa" id="RPRC000962-PA"/>
    </source>
</evidence>
<dbReference type="InterPro" id="IPR039474">
    <property type="entry name" value="POMGNT1_PANDER-like"/>
</dbReference>
<accession>T1HAA5</accession>
<proteinExistence type="predicted"/>
<dbReference type="STRING" id="13249.T1HAA5"/>
<dbReference type="PROSITE" id="PS52031">
    <property type="entry name" value="GG_LECTIN"/>
    <property type="match status" value="1"/>
</dbReference>
<dbReference type="EnsemblMetazoa" id="RPRC000962-RA">
    <property type="protein sequence ID" value="RPRC000962-PA"/>
    <property type="gene ID" value="RPRC000962"/>
</dbReference>
<dbReference type="InParanoid" id="T1HAA5"/>
<dbReference type="CDD" id="cd13937">
    <property type="entry name" value="PANDER_GnT-1_2_like"/>
    <property type="match status" value="1"/>
</dbReference>
<dbReference type="GO" id="GO:0000139">
    <property type="term" value="C:Golgi membrane"/>
    <property type="evidence" value="ECO:0007669"/>
    <property type="project" value="TreeGrafter"/>
</dbReference>
<dbReference type="eggNOG" id="ENOG502QSG3">
    <property type="taxonomic scope" value="Eukaryota"/>
</dbReference>
<dbReference type="InterPro" id="IPR039477">
    <property type="entry name" value="ILEI/PANDER_dom"/>
</dbReference>
<dbReference type="AlphaFoldDB" id="T1HAA5"/>
<dbReference type="PANTHER" id="PTHR46396:SF1">
    <property type="entry name" value="PROTEIN O-LINKED-MANNOSE BETA-1,2-N-ACETYLGLUCOSAMINYLTRANSFERASE 1"/>
    <property type="match status" value="1"/>
</dbReference>
<dbReference type="Proteomes" id="UP000015103">
    <property type="component" value="Unassembled WGS sequence"/>
</dbReference>
<evidence type="ECO:0000313" key="3">
    <source>
        <dbReference type="Proteomes" id="UP000015103"/>
    </source>
</evidence>
<name>T1HAA5_RHOPR</name>
<sequence>MAAVFAAALIIKAVLIFLLSVIFIDRFSLSVLVLIASDFGGEHMDELFGRGDYNAQVDSTPASLSIEVLSSQSRVTVTVDGATVSTHFVIVEDGEKGEGRGMHIVVLNQASGSVMSQRLFDTYSLHEDEAMALFLNMISDGRIVIFSIKDEGTYQLKGGARSVLTRLGSRHAQGLSWRDMWAMVVQKGGKVHGESYSKSPAFSSWGASVILTVQVPLIPLDSKY</sequence>
<dbReference type="EMBL" id="ACPB03017011">
    <property type="status" value="NOT_ANNOTATED_CDS"/>
    <property type="molecule type" value="Genomic_DNA"/>
</dbReference>
<dbReference type="GO" id="GO:0016266">
    <property type="term" value="P:protein O-linked glycosylation via N-acetyl-galactosamine"/>
    <property type="evidence" value="ECO:0007669"/>
    <property type="project" value="TreeGrafter"/>
</dbReference>
<dbReference type="PANTHER" id="PTHR46396">
    <property type="entry name" value="PROTEIN O-LINKED-MANNOSE BETA-1,2-N-ACETYLGLUCOSAMINYLTRANSFERASE 1"/>
    <property type="match status" value="1"/>
</dbReference>
<reference evidence="2" key="1">
    <citation type="submission" date="2015-05" db="UniProtKB">
        <authorList>
            <consortium name="EnsemblMetazoa"/>
        </authorList>
    </citation>
    <scope>IDENTIFICATION</scope>
</reference>